<keyword evidence="1" id="KW-0472">Membrane</keyword>
<protein>
    <submittedName>
        <fullName evidence="2">Uncharacterized protein</fullName>
    </submittedName>
</protein>
<keyword evidence="1" id="KW-1133">Transmembrane helix</keyword>
<evidence type="ECO:0000313" key="2">
    <source>
        <dbReference type="EMBL" id="GAF68180.1"/>
    </source>
</evidence>
<organism evidence="2">
    <name type="scientific">marine sediment metagenome</name>
    <dbReference type="NCBI Taxonomy" id="412755"/>
    <lineage>
        <taxon>unclassified sequences</taxon>
        <taxon>metagenomes</taxon>
        <taxon>ecological metagenomes</taxon>
    </lineage>
</organism>
<feature type="transmembrane region" description="Helical" evidence="1">
    <location>
        <begin position="21"/>
        <end position="42"/>
    </location>
</feature>
<dbReference type="EMBL" id="BARS01005063">
    <property type="protein sequence ID" value="GAF68180.1"/>
    <property type="molecule type" value="Genomic_DNA"/>
</dbReference>
<keyword evidence="1" id="KW-0812">Transmembrane</keyword>
<proteinExistence type="predicted"/>
<name>X0SWJ8_9ZZZZ</name>
<comment type="caution">
    <text evidence="2">The sequence shown here is derived from an EMBL/GenBank/DDBJ whole genome shotgun (WGS) entry which is preliminary data.</text>
</comment>
<dbReference type="AlphaFoldDB" id="X0SWJ8"/>
<reference evidence="2" key="1">
    <citation type="journal article" date="2014" name="Front. Microbiol.">
        <title>High frequency of phylogenetically diverse reductive dehalogenase-homologous genes in deep subseafloor sedimentary metagenomes.</title>
        <authorList>
            <person name="Kawai M."/>
            <person name="Futagami T."/>
            <person name="Toyoda A."/>
            <person name="Takaki Y."/>
            <person name="Nishi S."/>
            <person name="Hori S."/>
            <person name="Arai W."/>
            <person name="Tsubouchi T."/>
            <person name="Morono Y."/>
            <person name="Uchiyama I."/>
            <person name="Ito T."/>
            <person name="Fujiyama A."/>
            <person name="Inagaki F."/>
            <person name="Takami H."/>
        </authorList>
    </citation>
    <scope>NUCLEOTIDE SEQUENCE</scope>
    <source>
        <strain evidence="2">Expedition CK06-06</strain>
    </source>
</reference>
<accession>X0SWJ8</accession>
<evidence type="ECO:0000256" key="1">
    <source>
        <dbReference type="SAM" id="Phobius"/>
    </source>
</evidence>
<sequence>MAGREQETPPGLSFWEMAAQAVIPVLCVAVCVWCLLSGAAGVQLPTHRAWTQDELFRVYGPVVGTEVQGRHIPACPATRPATVAELAWLLVGSREEASCQAEAFITAQNRALIPGSWRPLHKPTGFQVQLAVFECPGPSVMAYARSVREIAPESP</sequence>
<gene>
    <name evidence="2" type="ORF">S01H1_09915</name>
</gene>